<keyword evidence="1" id="KW-1133">Transmembrane helix</keyword>
<feature type="transmembrane region" description="Helical" evidence="1">
    <location>
        <begin position="6"/>
        <end position="24"/>
    </location>
</feature>
<sequence>MYPCSSFSLSTLLYVLGVAVFRASTPSTDISRRWEAPVPVDVFDYGVHGDTNDVNLSLYNSMVPGVISGLLEPIVFATISPTHHHPDITIDDTAPQGIIAQLLEPAVIETVSAVAVVQVTRAATTPVDDTSRPVSVPHQPTRISLRVARAQSNLRMLESLALSAFVVAVVASAVMVFKQAFRLFPDPFFQSIPIPASPPWCSSFFLGSSVQVSIFTMIIMVLISFAMGFLARSVSFEMLSAVLDKLHPLFVDLCSWFGTMASCVIESAVSDIIEGRLGGGIRQGEVVVEDLSVSEEAEHGGHLKASVDTASLPSGSVCNNAVQPSRTSVSIQAMPEVHEVKVGTHVLRL</sequence>
<evidence type="ECO:0000256" key="1">
    <source>
        <dbReference type="SAM" id="Phobius"/>
    </source>
</evidence>
<feature type="transmembrane region" description="Helical" evidence="1">
    <location>
        <begin position="159"/>
        <end position="177"/>
    </location>
</feature>
<organism evidence="2 3">
    <name type="scientific">Armillaria borealis</name>
    <dbReference type="NCBI Taxonomy" id="47425"/>
    <lineage>
        <taxon>Eukaryota</taxon>
        <taxon>Fungi</taxon>
        <taxon>Dikarya</taxon>
        <taxon>Basidiomycota</taxon>
        <taxon>Agaricomycotina</taxon>
        <taxon>Agaricomycetes</taxon>
        <taxon>Agaricomycetidae</taxon>
        <taxon>Agaricales</taxon>
        <taxon>Marasmiineae</taxon>
        <taxon>Physalacriaceae</taxon>
        <taxon>Armillaria</taxon>
    </lineage>
</organism>
<protein>
    <submittedName>
        <fullName evidence="2">Uncharacterized protein</fullName>
    </submittedName>
</protein>
<dbReference type="Proteomes" id="UP001175226">
    <property type="component" value="Unassembled WGS sequence"/>
</dbReference>
<proteinExistence type="predicted"/>
<keyword evidence="3" id="KW-1185">Reference proteome</keyword>
<keyword evidence="1" id="KW-0472">Membrane</keyword>
<reference evidence="2" key="1">
    <citation type="submission" date="2023-06" db="EMBL/GenBank/DDBJ databases">
        <authorList>
            <consortium name="Lawrence Berkeley National Laboratory"/>
            <person name="Ahrendt S."/>
            <person name="Sahu N."/>
            <person name="Indic B."/>
            <person name="Wong-Bajracharya J."/>
            <person name="Merenyi Z."/>
            <person name="Ke H.-M."/>
            <person name="Monk M."/>
            <person name="Kocsube S."/>
            <person name="Drula E."/>
            <person name="Lipzen A."/>
            <person name="Balint B."/>
            <person name="Henrissat B."/>
            <person name="Andreopoulos B."/>
            <person name="Martin F.M."/>
            <person name="Harder C.B."/>
            <person name="Rigling D."/>
            <person name="Ford K.L."/>
            <person name="Foster G.D."/>
            <person name="Pangilinan J."/>
            <person name="Papanicolaou A."/>
            <person name="Barry K."/>
            <person name="LaButti K."/>
            <person name="Viragh M."/>
            <person name="Koriabine M."/>
            <person name="Yan M."/>
            <person name="Riley R."/>
            <person name="Champramary S."/>
            <person name="Plett K.L."/>
            <person name="Tsai I.J."/>
            <person name="Slot J."/>
            <person name="Sipos G."/>
            <person name="Plett J."/>
            <person name="Nagy L.G."/>
            <person name="Grigoriev I.V."/>
        </authorList>
    </citation>
    <scope>NUCLEOTIDE SEQUENCE</scope>
    <source>
        <strain evidence="2">FPL87.14</strain>
    </source>
</reference>
<gene>
    <name evidence="2" type="ORF">EV421DRAFT_367982</name>
</gene>
<evidence type="ECO:0000313" key="2">
    <source>
        <dbReference type="EMBL" id="KAK0444745.1"/>
    </source>
</evidence>
<evidence type="ECO:0000313" key="3">
    <source>
        <dbReference type="Proteomes" id="UP001175226"/>
    </source>
</evidence>
<comment type="caution">
    <text evidence="2">The sequence shown here is derived from an EMBL/GenBank/DDBJ whole genome shotgun (WGS) entry which is preliminary data.</text>
</comment>
<name>A0AA39JL36_9AGAR</name>
<keyword evidence="1" id="KW-0812">Transmembrane</keyword>
<dbReference type="EMBL" id="JAUEPT010000018">
    <property type="protein sequence ID" value="KAK0444745.1"/>
    <property type="molecule type" value="Genomic_DNA"/>
</dbReference>
<dbReference type="AlphaFoldDB" id="A0AA39JL36"/>
<accession>A0AA39JL36</accession>
<feature type="transmembrane region" description="Helical" evidence="1">
    <location>
        <begin position="212"/>
        <end position="231"/>
    </location>
</feature>